<dbReference type="HOGENOM" id="CLU_028523_2_1_2"/>
<gene>
    <name evidence="3" type="ordered locus">Mpet_1898</name>
</gene>
<dbReference type="KEGG" id="mpi:Mpet_1898"/>
<dbReference type="Gene3D" id="3.30.70.1380">
    <property type="entry name" value="Transcriptional regulatory protein pf0864 domain like"/>
    <property type="match status" value="1"/>
</dbReference>
<dbReference type="Proteomes" id="UP000006565">
    <property type="component" value="Chromosome"/>
</dbReference>
<dbReference type="HAMAP" id="MF_01074">
    <property type="entry name" value="LarC"/>
    <property type="match status" value="1"/>
</dbReference>
<name>E1RIQ8_METP4</name>
<evidence type="ECO:0000256" key="1">
    <source>
        <dbReference type="ARBA" id="ARBA00022596"/>
    </source>
</evidence>
<keyword evidence="1 2" id="KW-0533">Nickel</keyword>
<dbReference type="GeneID" id="9744375"/>
<comment type="similarity">
    <text evidence="2">Belongs to the LarC family.</text>
</comment>
<dbReference type="Gene3D" id="3.10.20.300">
    <property type="entry name" value="mk0293 like domain"/>
    <property type="match status" value="1"/>
</dbReference>
<dbReference type="AlphaFoldDB" id="E1RIQ8"/>
<dbReference type="Pfam" id="PF01969">
    <property type="entry name" value="Ni_insertion"/>
    <property type="match status" value="1"/>
</dbReference>
<dbReference type="OrthoDB" id="10691at2157"/>
<dbReference type="PANTHER" id="PTHR36566">
    <property type="entry name" value="NICKEL INSERTION PROTEIN-RELATED"/>
    <property type="match status" value="1"/>
</dbReference>
<dbReference type="STRING" id="679926.Mpet_1898"/>
<dbReference type="GO" id="GO:0016829">
    <property type="term" value="F:lyase activity"/>
    <property type="evidence" value="ECO:0007669"/>
    <property type="project" value="UniProtKB-UniRule"/>
</dbReference>
<accession>E1RIQ8</accession>
<evidence type="ECO:0000313" key="3">
    <source>
        <dbReference type="EMBL" id="ADN36650.1"/>
    </source>
</evidence>
<proteinExistence type="inferred from homology"/>
<organism evidence="3 4">
    <name type="scientific">Methanolacinia petrolearia (strain DSM 11571 / OCM 486 / SEBR 4847)</name>
    <name type="common">Methanoplanus petrolearius</name>
    <dbReference type="NCBI Taxonomy" id="679926"/>
    <lineage>
        <taxon>Archaea</taxon>
        <taxon>Methanobacteriati</taxon>
        <taxon>Methanobacteriota</taxon>
        <taxon>Stenosarchaea group</taxon>
        <taxon>Methanomicrobia</taxon>
        <taxon>Methanomicrobiales</taxon>
        <taxon>Methanomicrobiaceae</taxon>
        <taxon>Methanolacinia</taxon>
    </lineage>
</organism>
<protein>
    <recommendedName>
        <fullName evidence="2">Putative nickel insertion protein</fullName>
    </recommendedName>
</protein>
<dbReference type="GO" id="GO:0016151">
    <property type="term" value="F:nickel cation binding"/>
    <property type="evidence" value="ECO:0007669"/>
    <property type="project" value="UniProtKB-UniRule"/>
</dbReference>
<dbReference type="eggNOG" id="arCOG02701">
    <property type="taxonomic scope" value="Archaea"/>
</dbReference>
<dbReference type="EMBL" id="CP002117">
    <property type="protein sequence ID" value="ADN36650.1"/>
    <property type="molecule type" value="Genomic_DNA"/>
</dbReference>
<dbReference type="PANTHER" id="PTHR36566:SF1">
    <property type="entry name" value="PYRIDINIUM-3,5-BISTHIOCARBOXYLIC ACID MONONUCLEOTIDE NICKEL INSERTION PROTEIN"/>
    <property type="match status" value="1"/>
</dbReference>
<dbReference type="InterPro" id="IPR002822">
    <property type="entry name" value="Ni_insertion"/>
</dbReference>
<reference evidence="3 4" key="1">
    <citation type="journal article" date="2010" name="Stand. Genomic Sci.">
        <title>Complete genome sequence of Methanoplanus petrolearius type strain (SEBR 4847).</title>
        <authorList>
            <person name="Brambilla E."/>
            <person name="Djao O.D."/>
            <person name="Daligault H."/>
            <person name="Lapidus A."/>
            <person name="Lucas S."/>
            <person name="Hammon N."/>
            <person name="Nolan M."/>
            <person name="Tice H."/>
            <person name="Cheng J.F."/>
            <person name="Han C."/>
            <person name="Tapia R."/>
            <person name="Goodwin L."/>
            <person name="Pitluck S."/>
            <person name="Liolios K."/>
            <person name="Ivanova N."/>
            <person name="Mavromatis K."/>
            <person name="Mikhailova N."/>
            <person name="Pati A."/>
            <person name="Chen A."/>
            <person name="Palaniappan K."/>
            <person name="Land M."/>
            <person name="Hauser L."/>
            <person name="Chang Y.J."/>
            <person name="Jeffries C.D."/>
            <person name="Rohde M."/>
            <person name="Spring S."/>
            <person name="Sikorski J."/>
            <person name="Goker M."/>
            <person name="Woyke T."/>
            <person name="Bristow J."/>
            <person name="Eisen J.A."/>
            <person name="Markowitz V."/>
            <person name="Hugenholtz P."/>
            <person name="Kyrpides N.C."/>
            <person name="Klenk H.P."/>
        </authorList>
    </citation>
    <scope>NUCLEOTIDE SEQUENCE [LARGE SCALE GENOMIC DNA]</scope>
    <source>
        <strain evidence="4">DSM 11571 / OCM 486 / SEBR 4847</strain>
    </source>
</reference>
<evidence type="ECO:0000256" key="2">
    <source>
        <dbReference type="HAMAP-Rule" id="MF_01074"/>
    </source>
</evidence>
<dbReference type="RefSeq" id="WP_013329827.1">
    <property type="nucleotide sequence ID" value="NC_014507.1"/>
</dbReference>
<evidence type="ECO:0000313" key="4">
    <source>
        <dbReference type="Proteomes" id="UP000006565"/>
    </source>
</evidence>
<keyword evidence="2" id="KW-0456">Lyase</keyword>
<keyword evidence="4" id="KW-1185">Reference proteome</keyword>
<dbReference type="NCBIfam" id="TIGR00299">
    <property type="entry name" value="nickel pincer cofactor biosynthesis protein LarC"/>
    <property type="match status" value="1"/>
</dbReference>
<sequence>MRILVFDPFHGAAGDMITGSLLDLGADKESVIKVMSSVVAPPGIDRVKRCGISAIGIQTNSGHSHRTLEEVLEIVEKADAPKNAIEMAKRVFKRLAAGEGEIHGENPHFHEVGADDAIADVLGACTAFCSLNIDATAVLPVATGRGYIKSAHGSYPNPAPATLAILKNGNIPVKITDDESELCTPTGAALLAEFRSKESPDITGPVKAIGYGAGKRDPEDTPNVLRTFIVESEVLNHDVIEILETNVDDATGELISHVIQRLLEAGASDACAIPVIMKKGRPGYLMKVISKSHDTHRFIEILSEELGTLGIRHMQNIHRSILEREIVEVSFPYENSTYNIRVKVGYINGTPVTVKAEYEDLKKASASCKLPLKTIARYAEDKALKDIE</sequence>